<protein>
    <recommendedName>
        <fullName evidence="4">DNA polymerase sliding clamp</fullName>
    </recommendedName>
    <alternativeName>
        <fullName evidence="4">Proliferating cell nuclear antigen homolog</fullName>
        <shortName evidence="4">PCNA</shortName>
    </alternativeName>
</protein>
<sequence>MFHLILQNLKSVTPIVESISELTGECLFTFNDSGVYIEGTDPSLISKVEFLLPINSFDKFEIDGEELIGLNIDSIARICRRANPGESLSINVNPKGGKIELILESDFKRNFEFTLLSTGNFNIPKLNPKYSTFIEIDSKVFRDIIKDMAVISGTILFSVHKNSISISSEDYTSKALAEIPSESKSINKFESKTIQRAKYNLNYILSFLNAYTVSDTLRISVGGTKLPLKLEYPLGEDGRFTLYLAPMEI</sequence>
<evidence type="ECO:0000313" key="10">
    <source>
        <dbReference type="EMBL" id="KYC57895.1"/>
    </source>
</evidence>
<dbReference type="InterPro" id="IPR000730">
    <property type="entry name" value="Pr_cel_nuc_antig"/>
</dbReference>
<dbReference type="InterPro" id="IPR022649">
    <property type="entry name" value="Pr_cel_nuc_antig_C"/>
</dbReference>
<evidence type="ECO:0000256" key="1">
    <source>
        <dbReference type="ARBA" id="ARBA00010462"/>
    </source>
</evidence>
<gene>
    <name evidence="9" type="primary">pcn_1</name>
    <name evidence="4" type="synonym">pcn</name>
    <name evidence="9" type="ORF">AN188_00275</name>
    <name evidence="10" type="ORF">APG09_00782</name>
</gene>
<dbReference type="Pfam" id="PF02747">
    <property type="entry name" value="PCNA_C"/>
    <property type="match status" value="1"/>
</dbReference>
<dbReference type="GO" id="GO:0003677">
    <property type="term" value="F:DNA binding"/>
    <property type="evidence" value="ECO:0007669"/>
    <property type="project" value="UniProtKB-UniRule"/>
</dbReference>
<evidence type="ECO:0000259" key="7">
    <source>
        <dbReference type="Pfam" id="PF00705"/>
    </source>
</evidence>
<reference evidence="9 11" key="1">
    <citation type="journal article" date="2016" name="ISME J.">
        <title>Chasing the elusive Euryarchaeota class WSA2: genomes reveal a uniquely fastidious methyl-reducing methanogen.</title>
        <authorList>
            <person name="Nobu M.K."/>
            <person name="Narihiro T."/>
            <person name="Kuroda K."/>
            <person name="Mei R."/>
            <person name="Liu W.T."/>
        </authorList>
    </citation>
    <scope>NUCLEOTIDE SEQUENCE [LARGE SCALE GENOMIC DNA]</scope>
    <source>
        <strain evidence="9">ADurb1013_Bin02101</strain>
        <strain evidence="10">ADurb1213_Bin02801</strain>
    </source>
</reference>
<comment type="similarity">
    <text evidence="1 4 5">Belongs to the PCNA family.</text>
</comment>
<proteinExistence type="inferred from homology"/>
<dbReference type="GO" id="GO:0030337">
    <property type="term" value="F:DNA polymerase processivity factor activity"/>
    <property type="evidence" value="ECO:0007669"/>
    <property type="project" value="UniProtKB-UniRule"/>
</dbReference>
<dbReference type="PANTHER" id="PTHR11352">
    <property type="entry name" value="PROLIFERATING CELL NUCLEAR ANTIGEN"/>
    <property type="match status" value="1"/>
</dbReference>
<feature type="domain" description="Proliferating cell nuclear antigen PCNA N-terminal" evidence="7">
    <location>
        <begin position="2"/>
        <end position="110"/>
    </location>
</feature>
<dbReference type="EMBL" id="LNJB01000002">
    <property type="protein sequence ID" value="KYC55289.1"/>
    <property type="molecule type" value="Genomic_DNA"/>
</dbReference>
<name>A0A150JDH9_9EURY</name>
<evidence type="ECO:0000313" key="9">
    <source>
        <dbReference type="EMBL" id="KYC55289.1"/>
    </source>
</evidence>
<dbReference type="GO" id="GO:0006272">
    <property type="term" value="P:leading strand elongation"/>
    <property type="evidence" value="ECO:0007669"/>
    <property type="project" value="TreeGrafter"/>
</dbReference>
<comment type="function">
    <text evidence="6">Sliding clamp subunit. Responsible for tethering the catalytic subunit of DNA polymerase to DNA during high-speed replication.</text>
</comment>
<comment type="function">
    <text evidence="4">Sliding clamp subunit that acts as a moving platform for DNA processing. Responsible for tethering the catalytic subunit of DNA polymerase and other proteins to DNA during high-speed replication.</text>
</comment>
<evidence type="ECO:0000313" key="11">
    <source>
        <dbReference type="Proteomes" id="UP000092420"/>
    </source>
</evidence>
<dbReference type="PRINTS" id="PR00339">
    <property type="entry name" value="PCNACYCLIN"/>
</dbReference>
<dbReference type="PANTHER" id="PTHR11352:SF0">
    <property type="entry name" value="PROLIFERATING CELL NUCLEAR ANTIGEN"/>
    <property type="match status" value="1"/>
</dbReference>
<accession>A0A150JIQ1</accession>
<feature type="domain" description="Proliferating cell nuclear antigen PCNA C-terminal" evidence="8">
    <location>
        <begin position="129"/>
        <end position="246"/>
    </location>
</feature>
<dbReference type="EMBL" id="LNJE01000007">
    <property type="protein sequence ID" value="KYC57895.1"/>
    <property type="molecule type" value="Genomic_DNA"/>
</dbReference>
<evidence type="ECO:0000256" key="3">
    <source>
        <dbReference type="ARBA" id="ARBA00023125"/>
    </source>
</evidence>
<evidence type="ECO:0000259" key="8">
    <source>
        <dbReference type="Pfam" id="PF02747"/>
    </source>
</evidence>
<comment type="subunit">
    <text evidence="4">Homotrimer. The subunits circularize to form a toroid; DNA passes through its center. Replication factor C (RFC) is required to load the toroid on the DNA.</text>
</comment>
<dbReference type="InterPro" id="IPR046938">
    <property type="entry name" value="DNA_clamp_sf"/>
</dbReference>
<dbReference type="CDD" id="cd00577">
    <property type="entry name" value="PCNA"/>
    <property type="match status" value="1"/>
</dbReference>
<accession>A0A150JKX2</accession>
<evidence type="ECO:0000256" key="5">
    <source>
        <dbReference type="RuleBase" id="RU003671"/>
    </source>
</evidence>
<dbReference type="SUPFAM" id="SSF55979">
    <property type="entry name" value="DNA clamp"/>
    <property type="match status" value="2"/>
</dbReference>
<dbReference type="GO" id="GO:0006275">
    <property type="term" value="P:regulation of DNA replication"/>
    <property type="evidence" value="ECO:0007669"/>
    <property type="project" value="UniProtKB-UniRule"/>
</dbReference>
<keyword evidence="2 4" id="KW-0235">DNA replication</keyword>
<evidence type="ECO:0000256" key="6">
    <source>
        <dbReference type="RuleBase" id="RU003673"/>
    </source>
</evidence>
<organism evidence="9 11">
    <name type="scientific">Candidatus Methanofastidiosum methylothiophilum</name>
    <dbReference type="NCBI Taxonomy" id="1705564"/>
    <lineage>
        <taxon>Archaea</taxon>
        <taxon>Methanobacteriati</taxon>
        <taxon>Methanobacteriota</taxon>
        <taxon>Stenosarchaea group</taxon>
        <taxon>Candidatus Methanofastidiosia</taxon>
        <taxon>Candidatus Methanofastidiosales</taxon>
        <taxon>Candidatus Methanofastidiosaceae</taxon>
        <taxon>Candidatus Methanofastidiosum</taxon>
    </lineage>
</organism>
<dbReference type="Proteomes" id="UP000092420">
    <property type="component" value="Unassembled WGS sequence"/>
</dbReference>
<dbReference type="HAMAP" id="MF_00317">
    <property type="entry name" value="DNApol_clamp_arch"/>
    <property type="match status" value="1"/>
</dbReference>
<dbReference type="Gene3D" id="3.70.10.10">
    <property type="match status" value="1"/>
</dbReference>
<dbReference type="InterPro" id="IPR022648">
    <property type="entry name" value="Pr_cel_nuc_antig_N"/>
</dbReference>
<keyword evidence="3 4" id="KW-0238">DNA-binding</keyword>
<dbReference type="Pfam" id="PF00705">
    <property type="entry name" value="PCNA_N"/>
    <property type="match status" value="1"/>
</dbReference>
<evidence type="ECO:0000256" key="4">
    <source>
        <dbReference type="HAMAP-Rule" id="MF_00317"/>
    </source>
</evidence>
<accession>A0A150JDH9</accession>
<comment type="caution">
    <text evidence="9">The sequence shown here is derived from an EMBL/GenBank/DDBJ whole genome shotgun (WGS) entry which is preliminary data.</text>
</comment>
<evidence type="ECO:0000256" key="2">
    <source>
        <dbReference type="ARBA" id="ARBA00022705"/>
    </source>
</evidence>
<dbReference type="AlphaFoldDB" id="A0A150JDH9"/>